<dbReference type="SMART" id="SM00408">
    <property type="entry name" value="IGc2"/>
    <property type="match status" value="3"/>
</dbReference>
<keyword evidence="2" id="KW-0812">Transmembrane</keyword>
<dbReference type="InterPro" id="IPR013106">
    <property type="entry name" value="Ig_V-set"/>
</dbReference>
<feature type="domain" description="Ig-like" evidence="8">
    <location>
        <begin position="422"/>
        <end position="511"/>
    </location>
</feature>
<evidence type="ECO:0000256" key="3">
    <source>
        <dbReference type="ARBA" id="ARBA00022737"/>
    </source>
</evidence>
<feature type="domain" description="Ig-like" evidence="8">
    <location>
        <begin position="1"/>
        <end position="112"/>
    </location>
</feature>
<dbReference type="eggNOG" id="KOG3515">
    <property type="taxonomic scope" value="Eukaryota"/>
</dbReference>
<keyword evidence="3" id="KW-0677">Repeat</keyword>
<comment type="subcellular location">
    <subcellularLocation>
        <location evidence="1">Membrane</location>
        <topology evidence="1">Single-pass membrane protein</topology>
    </subcellularLocation>
</comment>
<name>A0A067QMN9_ZOONE</name>
<protein>
    <submittedName>
        <fullName evidence="9">Neural cell adhesion molecule 2</fullName>
    </submittedName>
</protein>
<keyword evidence="6" id="KW-1015">Disulfide bond</keyword>
<evidence type="ECO:0000313" key="10">
    <source>
        <dbReference type="Proteomes" id="UP000027135"/>
    </source>
</evidence>
<dbReference type="InterPro" id="IPR013783">
    <property type="entry name" value="Ig-like_fold"/>
</dbReference>
<keyword evidence="5" id="KW-0472">Membrane</keyword>
<dbReference type="Pfam" id="PF07686">
    <property type="entry name" value="V-set"/>
    <property type="match status" value="1"/>
</dbReference>
<evidence type="ECO:0000256" key="2">
    <source>
        <dbReference type="ARBA" id="ARBA00022692"/>
    </source>
</evidence>
<dbReference type="Pfam" id="PF07679">
    <property type="entry name" value="I-set"/>
    <property type="match status" value="1"/>
</dbReference>
<keyword evidence="10" id="KW-1185">Reference proteome</keyword>
<evidence type="ECO:0000313" key="9">
    <source>
        <dbReference type="EMBL" id="KDR10718.1"/>
    </source>
</evidence>
<proteinExistence type="predicted"/>
<dbReference type="PROSITE" id="PS50835">
    <property type="entry name" value="IG_LIKE"/>
    <property type="match status" value="5"/>
</dbReference>
<dbReference type="InterPro" id="IPR007110">
    <property type="entry name" value="Ig-like_dom"/>
</dbReference>
<dbReference type="PANTHER" id="PTHR23278">
    <property type="entry name" value="SIDESTEP PROTEIN"/>
    <property type="match status" value="1"/>
</dbReference>
<evidence type="ECO:0000256" key="1">
    <source>
        <dbReference type="ARBA" id="ARBA00004167"/>
    </source>
</evidence>
<feature type="domain" description="Ig-like" evidence="8">
    <location>
        <begin position="323"/>
        <end position="415"/>
    </location>
</feature>
<evidence type="ECO:0000259" key="8">
    <source>
        <dbReference type="PROSITE" id="PS50835"/>
    </source>
</evidence>
<dbReference type="InParanoid" id="A0A067QMN9"/>
<dbReference type="AlphaFoldDB" id="A0A067QMN9"/>
<dbReference type="FunCoup" id="A0A067QMN9">
    <property type="interactions" value="1"/>
</dbReference>
<feature type="domain" description="Ig-like" evidence="8">
    <location>
        <begin position="222"/>
        <end position="318"/>
    </location>
</feature>
<evidence type="ECO:0000256" key="6">
    <source>
        <dbReference type="ARBA" id="ARBA00023157"/>
    </source>
</evidence>
<dbReference type="OMA" id="TRNFRVN"/>
<sequence>PAHVVWAVSGTDAELPCDVTPPSPKDRINMVLWFKDSTGIPLYSLDARGGNLESANHSFISNDLGARTYFQTSGVYPARLQVNNVGVQDEGVFRCRVDFVDSPTRNFRVNLSIVVPPSRPVIYDDKGKEVAGLAGPFMEDYDLALSCHVMGGRPQPQVTWWHGGLLLDSDSETTSEIYTVNRLFIKDVSRSLLNENLQCRATSSDISPPVTRDVALEIYLKPRTVEITSPAAPLSAGKTQQLHCETTGSVPPARVSWLLDGELLKNAPTSVRTLSRSNIKQTTLGLKPRAGDDGKEIACRAENKHFLGGMLEDRRRLNVAYPPSVTVQLESNIDLNTVKEGDDALLSCEVRANPQPESNSVTWYHGDQLLDYNESVGILPEGHRLTLRGITKESAGDYSCAAVNKEGETRSSSVFLRVQYSPRCREGFTSRRIGAIRHETLDVKCEVTADPRDDVKFSWTYNKSRDVLPVPGSRVIHSGLISVLRYTPESEVDYGTLACWASNSIGRQSVPCLFHIVAAKIPQPPEDCILRNRSSGSLEVQCVAGFDGDLPQHFMLEVSEATVYSDTTPPSQKHGGPVTLNDQGTRHVAPGPPLYRVFGAEPMFALNTLEPGRDYELAVYAVNAKGRSDPPVIIPRVRVSASV</sequence>
<dbReference type="InterPro" id="IPR013098">
    <property type="entry name" value="Ig_I-set"/>
</dbReference>
<dbReference type="Gene3D" id="2.60.40.10">
    <property type="entry name" value="Immunoglobulins"/>
    <property type="match status" value="6"/>
</dbReference>
<evidence type="ECO:0000256" key="7">
    <source>
        <dbReference type="SAM" id="MobiDB-lite"/>
    </source>
</evidence>
<keyword evidence="4" id="KW-1133">Transmembrane helix</keyword>
<dbReference type="SUPFAM" id="SSF48726">
    <property type="entry name" value="Immunoglobulin"/>
    <property type="match status" value="5"/>
</dbReference>
<feature type="non-terminal residue" evidence="9">
    <location>
        <position position="643"/>
    </location>
</feature>
<dbReference type="InterPro" id="IPR036179">
    <property type="entry name" value="Ig-like_dom_sf"/>
</dbReference>
<dbReference type="GO" id="GO:0016020">
    <property type="term" value="C:membrane"/>
    <property type="evidence" value="ECO:0007669"/>
    <property type="project" value="UniProtKB-SubCell"/>
</dbReference>
<organism evidence="9 10">
    <name type="scientific">Zootermopsis nevadensis</name>
    <name type="common">Dampwood termite</name>
    <dbReference type="NCBI Taxonomy" id="136037"/>
    <lineage>
        <taxon>Eukaryota</taxon>
        <taxon>Metazoa</taxon>
        <taxon>Ecdysozoa</taxon>
        <taxon>Arthropoda</taxon>
        <taxon>Hexapoda</taxon>
        <taxon>Insecta</taxon>
        <taxon>Pterygota</taxon>
        <taxon>Neoptera</taxon>
        <taxon>Polyneoptera</taxon>
        <taxon>Dictyoptera</taxon>
        <taxon>Blattodea</taxon>
        <taxon>Blattoidea</taxon>
        <taxon>Termitoidae</taxon>
        <taxon>Termopsidae</taxon>
        <taxon>Zootermopsis</taxon>
    </lineage>
</organism>
<dbReference type="InterPro" id="IPR003599">
    <property type="entry name" value="Ig_sub"/>
</dbReference>
<dbReference type="Pfam" id="PF08205">
    <property type="entry name" value="C2-set_2"/>
    <property type="match status" value="2"/>
</dbReference>
<dbReference type="InterPro" id="IPR013162">
    <property type="entry name" value="CD80_C2-set"/>
</dbReference>
<dbReference type="SUPFAM" id="SSF49265">
    <property type="entry name" value="Fibronectin type III"/>
    <property type="match status" value="1"/>
</dbReference>
<dbReference type="SMART" id="SM00409">
    <property type="entry name" value="IG"/>
    <property type="match status" value="5"/>
</dbReference>
<evidence type="ECO:0000256" key="5">
    <source>
        <dbReference type="ARBA" id="ARBA00023136"/>
    </source>
</evidence>
<feature type="region of interest" description="Disordered" evidence="7">
    <location>
        <begin position="565"/>
        <end position="586"/>
    </location>
</feature>
<feature type="domain" description="Ig-like" evidence="8">
    <location>
        <begin position="120"/>
        <end position="215"/>
    </location>
</feature>
<accession>A0A067QMN9</accession>
<dbReference type="PANTHER" id="PTHR23278:SF4">
    <property type="entry name" value="SIDESTEP, ISOFORM C"/>
    <property type="match status" value="1"/>
</dbReference>
<dbReference type="InterPro" id="IPR003598">
    <property type="entry name" value="Ig_sub2"/>
</dbReference>
<dbReference type="STRING" id="136037.A0A067QMN9"/>
<dbReference type="EMBL" id="KK853146">
    <property type="protein sequence ID" value="KDR10718.1"/>
    <property type="molecule type" value="Genomic_DNA"/>
</dbReference>
<reference evidence="9 10" key="1">
    <citation type="journal article" date="2014" name="Nat. Commun.">
        <title>Molecular traces of alternative social organization in a termite genome.</title>
        <authorList>
            <person name="Terrapon N."/>
            <person name="Li C."/>
            <person name="Robertson H.M."/>
            <person name="Ji L."/>
            <person name="Meng X."/>
            <person name="Booth W."/>
            <person name="Chen Z."/>
            <person name="Childers C.P."/>
            <person name="Glastad K.M."/>
            <person name="Gokhale K."/>
            <person name="Gowin J."/>
            <person name="Gronenberg W."/>
            <person name="Hermansen R.A."/>
            <person name="Hu H."/>
            <person name="Hunt B.G."/>
            <person name="Huylmans A.K."/>
            <person name="Khalil S.M."/>
            <person name="Mitchell R.D."/>
            <person name="Munoz-Torres M.C."/>
            <person name="Mustard J.A."/>
            <person name="Pan H."/>
            <person name="Reese J.T."/>
            <person name="Scharf M.E."/>
            <person name="Sun F."/>
            <person name="Vogel H."/>
            <person name="Xiao J."/>
            <person name="Yang W."/>
            <person name="Yang Z."/>
            <person name="Yang Z."/>
            <person name="Zhou J."/>
            <person name="Zhu J."/>
            <person name="Brent C.S."/>
            <person name="Elsik C.G."/>
            <person name="Goodisman M.A."/>
            <person name="Liberles D.A."/>
            <person name="Roe R.M."/>
            <person name="Vargo E.L."/>
            <person name="Vilcinskas A."/>
            <person name="Wang J."/>
            <person name="Bornberg-Bauer E."/>
            <person name="Korb J."/>
            <person name="Zhang G."/>
            <person name="Liebig J."/>
        </authorList>
    </citation>
    <scope>NUCLEOTIDE SEQUENCE [LARGE SCALE GENOMIC DNA]</scope>
    <source>
        <tissue evidence="9">Whole organism</tissue>
    </source>
</reference>
<dbReference type="InterPro" id="IPR036116">
    <property type="entry name" value="FN3_sf"/>
</dbReference>
<evidence type="ECO:0000256" key="4">
    <source>
        <dbReference type="ARBA" id="ARBA00022989"/>
    </source>
</evidence>
<feature type="non-terminal residue" evidence="9">
    <location>
        <position position="1"/>
    </location>
</feature>
<gene>
    <name evidence="9" type="ORF">L798_15153</name>
</gene>
<dbReference type="Proteomes" id="UP000027135">
    <property type="component" value="Unassembled WGS sequence"/>
</dbReference>